<accession>A0A0H2S8F4</accession>
<proteinExistence type="predicted"/>
<keyword evidence="1" id="KW-0812">Transmembrane</keyword>
<feature type="transmembrane region" description="Helical" evidence="1">
    <location>
        <begin position="18"/>
        <end position="35"/>
    </location>
</feature>
<dbReference type="EMBL" id="KQ085900">
    <property type="protein sequence ID" value="KLO17903.1"/>
    <property type="molecule type" value="Genomic_DNA"/>
</dbReference>
<dbReference type="InParanoid" id="A0A0H2S8F4"/>
<gene>
    <name evidence="3" type="ORF">SCHPADRAFT_146784</name>
</gene>
<dbReference type="Proteomes" id="UP000053477">
    <property type="component" value="Unassembled WGS sequence"/>
</dbReference>
<feature type="transmembrane region" description="Helical" evidence="1">
    <location>
        <begin position="211"/>
        <end position="232"/>
    </location>
</feature>
<feature type="transmembrane region" description="Helical" evidence="1">
    <location>
        <begin position="88"/>
        <end position="108"/>
    </location>
</feature>
<dbReference type="Pfam" id="PF20151">
    <property type="entry name" value="DUF6533"/>
    <property type="match status" value="1"/>
</dbReference>
<dbReference type="InterPro" id="IPR045340">
    <property type="entry name" value="DUF6533"/>
</dbReference>
<dbReference type="AlphaFoldDB" id="A0A0H2S8F4"/>
<keyword evidence="1" id="KW-0472">Membrane</keyword>
<protein>
    <recommendedName>
        <fullName evidence="2">DUF6533 domain-containing protein</fullName>
    </recommendedName>
</protein>
<feature type="transmembrane region" description="Helical" evidence="1">
    <location>
        <begin position="120"/>
        <end position="139"/>
    </location>
</feature>
<dbReference type="OrthoDB" id="3350812at2759"/>
<keyword evidence="1" id="KW-1133">Transmembrane helix</keyword>
<reference evidence="3 4" key="1">
    <citation type="submission" date="2015-04" db="EMBL/GenBank/DDBJ databases">
        <title>Complete genome sequence of Schizopora paradoxa KUC8140, a cosmopolitan wood degrader in East Asia.</title>
        <authorList>
            <consortium name="DOE Joint Genome Institute"/>
            <person name="Min B."/>
            <person name="Park H."/>
            <person name="Jang Y."/>
            <person name="Kim J.-J."/>
            <person name="Kim K.H."/>
            <person name="Pangilinan J."/>
            <person name="Lipzen A."/>
            <person name="Riley R."/>
            <person name="Grigoriev I.V."/>
            <person name="Spatafora J.W."/>
            <person name="Choi I.-G."/>
        </authorList>
    </citation>
    <scope>NUCLEOTIDE SEQUENCE [LARGE SCALE GENOMIC DNA]</scope>
    <source>
        <strain evidence="3 4">KUC8140</strain>
    </source>
</reference>
<feature type="domain" description="DUF6533" evidence="2">
    <location>
        <begin position="26"/>
        <end position="65"/>
    </location>
</feature>
<name>A0A0H2S8F4_9AGAM</name>
<organism evidence="3 4">
    <name type="scientific">Schizopora paradoxa</name>
    <dbReference type="NCBI Taxonomy" id="27342"/>
    <lineage>
        <taxon>Eukaryota</taxon>
        <taxon>Fungi</taxon>
        <taxon>Dikarya</taxon>
        <taxon>Basidiomycota</taxon>
        <taxon>Agaricomycotina</taxon>
        <taxon>Agaricomycetes</taxon>
        <taxon>Hymenochaetales</taxon>
        <taxon>Schizoporaceae</taxon>
        <taxon>Schizopora</taxon>
    </lineage>
</organism>
<feature type="transmembrane region" description="Helical" evidence="1">
    <location>
        <begin position="169"/>
        <end position="190"/>
    </location>
</feature>
<evidence type="ECO:0000259" key="2">
    <source>
        <dbReference type="Pfam" id="PF20151"/>
    </source>
</evidence>
<evidence type="ECO:0000256" key="1">
    <source>
        <dbReference type="SAM" id="Phobius"/>
    </source>
</evidence>
<keyword evidence="4" id="KW-1185">Reference proteome</keyword>
<evidence type="ECO:0000313" key="4">
    <source>
        <dbReference type="Proteomes" id="UP000053477"/>
    </source>
</evidence>
<sequence>MSVTLPGPVLTVLRDVQLMKYSNFFTVTMLVYDYMLTFGDEVRLIWPWEWRVGKILYIATKYSPFVDVPVFLAFWFNGSFSAAECQTLFNIGVWFVSAGAIISEWILCMRTYAIWEKSNIVFYPLLTFVLGAQIVGLWATKTLVSSLQFSLSPFPTLSRCYINETKTNVFFVVYILIMLVELTILTLTIWKGVSQWRSSRSALVKVLYRDGVFYFTVMFGLLQLTRGNHYWVTDQTSF</sequence>
<evidence type="ECO:0000313" key="3">
    <source>
        <dbReference type="EMBL" id="KLO17903.1"/>
    </source>
</evidence>